<evidence type="ECO:0000313" key="4">
    <source>
        <dbReference type="EMBL" id="KAJ8913468.1"/>
    </source>
</evidence>
<feature type="domain" description="Gem-associated protein 5 TPR" evidence="3">
    <location>
        <begin position="333"/>
        <end position="520"/>
    </location>
</feature>
<dbReference type="InterPro" id="IPR056421">
    <property type="entry name" value="TPR_GEMI5"/>
</dbReference>
<dbReference type="GO" id="GO:0005634">
    <property type="term" value="C:nucleus"/>
    <property type="evidence" value="ECO:0007669"/>
    <property type="project" value="TreeGrafter"/>
</dbReference>
<name>A0AAV8VGY5_9CUCU</name>
<dbReference type="GO" id="GO:0000387">
    <property type="term" value="P:spliceosomal snRNP assembly"/>
    <property type="evidence" value="ECO:0007669"/>
    <property type="project" value="TreeGrafter"/>
</dbReference>
<dbReference type="GO" id="GO:0032797">
    <property type="term" value="C:SMN complex"/>
    <property type="evidence" value="ECO:0007669"/>
    <property type="project" value="TreeGrafter"/>
</dbReference>
<dbReference type="PROSITE" id="PS50082">
    <property type="entry name" value="WD_REPEATS_2"/>
    <property type="match status" value="2"/>
</dbReference>
<dbReference type="Pfam" id="PF23774">
    <property type="entry name" value="TPR_GEMI5"/>
    <property type="match status" value="1"/>
</dbReference>
<dbReference type="InterPro" id="IPR036322">
    <property type="entry name" value="WD40_repeat_dom_sf"/>
</dbReference>
<evidence type="ECO:0000256" key="1">
    <source>
        <dbReference type="PROSITE-ProRule" id="PRU00221"/>
    </source>
</evidence>
<dbReference type="InterPro" id="IPR052640">
    <property type="entry name" value="Gemin-5"/>
</dbReference>
<evidence type="ECO:0000259" key="3">
    <source>
        <dbReference type="Pfam" id="PF23774"/>
    </source>
</evidence>
<dbReference type="AlphaFoldDB" id="A0AAV8VGY5"/>
<dbReference type="InterPro" id="IPR015943">
    <property type="entry name" value="WD40/YVTN_repeat-like_dom_sf"/>
</dbReference>
<comment type="caution">
    <text evidence="4">The sequence shown here is derived from an EMBL/GenBank/DDBJ whole genome shotgun (WGS) entry which is preliminary data.</text>
</comment>
<evidence type="ECO:0000256" key="2">
    <source>
        <dbReference type="SAM" id="MobiDB-lite"/>
    </source>
</evidence>
<dbReference type="Pfam" id="PF00400">
    <property type="entry name" value="WD40"/>
    <property type="match status" value="2"/>
</dbReference>
<sequence>MAWHPTQELILAYGTVEGRIHKVEWGPLNGNEEDLGLYVVAEGKLVVYNTKILTRAPSEVDTPDDTFVYTFAWKPDYTILLVGTKTGSVILYSKDLKILSTNYFQHKLKEICWHPDSVQSDLGTSKYCYWFAAVSNSKDVTICNFQTDVNDGNNIVTKYERSEDVINCIAWSPYASNQLVIASDEGTAQVWDVEADVIISTYVSPNFEGISAVIWSPTSSDLIISAAKDHTIRVWSILEHPKQDENEIKHLRKKVIKEIMNEQTDLLPKGENVNEEQTETPKNKKVAKVNILPIFYYPKETVQVIDDLKKLLLWKEGLFTEEPDNTDSGSEILKIFGSKHDMLNIMERNDSLHQQKGKYSLSNTLSLFKGDINTKIKKAIEDKRVNPWVIMMSPMVSIKTWQSACETYAQQLSEEADSDALEIASYYLACHKVEQAIDILCEAAMFREALALAKCRLAEDNSAVTNIIEKWAKQTLYGKYEDAASVLFRRSDATTLKFAAELSEKSGNEELHKAILLKYNLIKHDVEEKDIELPTKLDAFLKKQKENILCEEKTTISTKSVFLDNQNVEIIHYEGDDAEIETKDKEQDRLLENDNKSAYISENDLLEKNMSDTPDVKLSESHTSLDNENTV</sequence>
<dbReference type="Gene3D" id="2.130.10.10">
    <property type="entry name" value="YVTN repeat-like/Quinoprotein amine dehydrogenase"/>
    <property type="match status" value="1"/>
</dbReference>
<protein>
    <recommendedName>
        <fullName evidence="3">Gem-associated protein 5 TPR domain-containing protein</fullName>
    </recommendedName>
</protein>
<feature type="repeat" description="WD" evidence="1">
    <location>
        <begin position="159"/>
        <end position="201"/>
    </location>
</feature>
<feature type="repeat" description="WD" evidence="1">
    <location>
        <begin position="203"/>
        <end position="237"/>
    </location>
</feature>
<gene>
    <name evidence="4" type="ORF">NQ315_013848</name>
</gene>
<feature type="compositionally biased region" description="Basic and acidic residues" evidence="2">
    <location>
        <begin position="605"/>
        <end position="625"/>
    </location>
</feature>
<accession>A0AAV8VGY5</accession>
<proteinExistence type="predicted"/>
<dbReference type="PANTHER" id="PTHR46362">
    <property type="entry name" value="GEM-ASSOCIATED PROTEIN 5"/>
    <property type="match status" value="1"/>
</dbReference>
<keyword evidence="5" id="KW-1185">Reference proteome</keyword>
<dbReference type="EMBL" id="JANEYG010000093">
    <property type="protein sequence ID" value="KAJ8913468.1"/>
    <property type="molecule type" value="Genomic_DNA"/>
</dbReference>
<dbReference type="GO" id="GO:0003730">
    <property type="term" value="F:mRNA 3'-UTR binding"/>
    <property type="evidence" value="ECO:0007669"/>
    <property type="project" value="TreeGrafter"/>
</dbReference>
<keyword evidence="1" id="KW-0853">WD repeat</keyword>
<dbReference type="InterPro" id="IPR001680">
    <property type="entry name" value="WD40_rpt"/>
</dbReference>
<dbReference type="PANTHER" id="PTHR46362:SF1">
    <property type="entry name" value="GEM-ASSOCIATED PROTEIN 5"/>
    <property type="match status" value="1"/>
</dbReference>
<dbReference type="SUPFAM" id="SSF50978">
    <property type="entry name" value="WD40 repeat-like"/>
    <property type="match status" value="1"/>
</dbReference>
<organism evidence="4 5">
    <name type="scientific">Exocentrus adspersus</name>
    <dbReference type="NCBI Taxonomy" id="1586481"/>
    <lineage>
        <taxon>Eukaryota</taxon>
        <taxon>Metazoa</taxon>
        <taxon>Ecdysozoa</taxon>
        <taxon>Arthropoda</taxon>
        <taxon>Hexapoda</taxon>
        <taxon>Insecta</taxon>
        <taxon>Pterygota</taxon>
        <taxon>Neoptera</taxon>
        <taxon>Endopterygota</taxon>
        <taxon>Coleoptera</taxon>
        <taxon>Polyphaga</taxon>
        <taxon>Cucujiformia</taxon>
        <taxon>Chrysomeloidea</taxon>
        <taxon>Cerambycidae</taxon>
        <taxon>Lamiinae</taxon>
        <taxon>Acanthocinini</taxon>
        <taxon>Exocentrus</taxon>
    </lineage>
</organism>
<feature type="region of interest" description="Disordered" evidence="2">
    <location>
        <begin position="601"/>
        <end position="631"/>
    </location>
</feature>
<dbReference type="SMART" id="SM00320">
    <property type="entry name" value="WD40"/>
    <property type="match status" value="4"/>
</dbReference>
<dbReference type="Proteomes" id="UP001159042">
    <property type="component" value="Unassembled WGS sequence"/>
</dbReference>
<evidence type="ECO:0000313" key="5">
    <source>
        <dbReference type="Proteomes" id="UP001159042"/>
    </source>
</evidence>
<reference evidence="4 5" key="1">
    <citation type="journal article" date="2023" name="Insect Mol. Biol.">
        <title>Genome sequencing provides insights into the evolution of gene families encoding plant cell wall-degrading enzymes in longhorned beetles.</title>
        <authorList>
            <person name="Shin N.R."/>
            <person name="Okamura Y."/>
            <person name="Kirsch R."/>
            <person name="Pauchet Y."/>
        </authorList>
    </citation>
    <scope>NUCLEOTIDE SEQUENCE [LARGE SCALE GENOMIC DNA]</scope>
    <source>
        <strain evidence="4">EAD_L_NR</strain>
    </source>
</reference>